<dbReference type="EMBL" id="CAJPEV010002244">
    <property type="protein sequence ID" value="CAG0896247.1"/>
    <property type="molecule type" value="Genomic_DNA"/>
</dbReference>
<evidence type="ECO:0000256" key="1">
    <source>
        <dbReference type="SAM" id="MobiDB-lite"/>
    </source>
</evidence>
<reference evidence="2" key="1">
    <citation type="submission" date="2020-11" db="EMBL/GenBank/DDBJ databases">
        <authorList>
            <person name="Tran Van P."/>
        </authorList>
    </citation>
    <scope>NUCLEOTIDE SEQUENCE</scope>
</reference>
<dbReference type="AlphaFoldDB" id="A0A7R9A8D6"/>
<dbReference type="Proteomes" id="UP000677054">
    <property type="component" value="Unassembled WGS sequence"/>
</dbReference>
<proteinExistence type="predicted"/>
<keyword evidence="3" id="KW-1185">Reference proteome</keyword>
<gene>
    <name evidence="2" type="ORF">DSTB1V02_LOCUS9140</name>
</gene>
<protein>
    <submittedName>
        <fullName evidence="2">Uncharacterized protein</fullName>
    </submittedName>
</protein>
<evidence type="ECO:0000313" key="2">
    <source>
        <dbReference type="EMBL" id="CAD7249342.1"/>
    </source>
</evidence>
<name>A0A7R9A8D6_9CRUS</name>
<feature type="region of interest" description="Disordered" evidence="1">
    <location>
        <begin position="1"/>
        <end position="21"/>
    </location>
</feature>
<accession>A0A7R9A8D6</accession>
<dbReference type="EMBL" id="LR901761">
    <property type="protein sequence ID" value="CAD7249342.1"/>
    <property type="molecule type" value="Genomic_DNA"/>
</dbReference>
<sequence>MDAPGAVPQTEDQESDKARDQLRQKGLEWNYQTDTPVPLETSSRRGVLESLSLCLTGSLLHLSLLQKLLGSENQAEPFSLLNSGADLLQRPIIILGEKLSATFLPQGGREQMEDEWRGILLFTQESHGTMIFIPIVPNVGEMWINVEKLPPVHGEGRVPSSMRKIFFRGGLDVEWRTHTLPLLWILDRNLGRMPPFQLGELHERSNRQGIYNATNSQ</sequence>
<organism evidence="2">
    <name type="scientific">Darwinula stevensoni</name>
    <dbReference type="NCBI Taxonomy" id="69355"/>
    <lineage>
        <taxon>Eukaryota</taxon>
        <taxon>Metazoa</taxon>
        <taxon>Ecdysozoa</taxon>
        <taxon>Arthropoda</taxon>
        <taxon>Crustacea</taxon>
        <taxon>Oligostraca</taxon>
        <taxon>Ostracoda</taxon>
        <taxon>Podocopa</taxon>
        <taxon>Podocopida</taxon>
        <taxon>Darwinulocopina</taxon>
        <taxon>Darwinuloidea</taxon>
        <taxon>Darwinulidae</taxon>
        <taxon>Darwinula</taxon>
    </lineage>
</organism>
<evidence type="ECO:0000313" key="3">
    <source>
        <dbReference type="Proteomes" id="UP000677054"/>
    </source>
</evidence>